<feature type="domain" description="HTH marR-type" evidence="1">
    <location>
        <begin position="1"/>
        <end position="78"/>
    </location>
</feature>
<dbReference type="InterPro" id="IPR036388">
    <property type="entry name" value="WH-like_DNA-bd_sf"/>
</dbReference>
<dbReference type="AlphaFoldDB" id="A0A934WPR8"/>
<reference evidence="2" key="1">
    <citation type="journal article" date="2012" name="J. Microbiol. Biotechnol.">
        <title>Ramlibacter ginsenosidimutans sp. nov., with ginsenoside-converting activity.</title>
        <authorList>
            <person name="Wang L."/>
            <person name="An D.S."/>
            <person name="Kim S.G."/>
            <person name="Jin F.X."/>
            <person name="Kim S.C."/>
            <person name="Lee S.T."/>
            <person name="Im W.T."/>
        </authorList>
    </citation>
    <scope>NUCLEOTIDE SEQUENCE</scope>
    <source>
        <strain evidence="2">KACC 17527</strain>
    </source>
</reference>
<proteinExistence type="predicted"/>
<name>A0A934WPR8_9BURK</name>
<organism evidence="2 3">
    <name type="scientific">Ramlibacter ginsenosidimutans</name>
    <dbReference type="NCBI Taxonomy" id="502333"/>
    <lineage>
        <taxon>Bacteria</taxon>
        <taxon>Pseudomonadati</taxon>
        <taxon>Pseudomonadota</taxon>
        <taxon>Betaproteobacteria</taxon>
        <taxon>Burkholderiales</taxon>
        <taxon>Comamonadaceae</taxon>
        <taxon>Ramlibacter</taxon>
    </lineage>
</organism>
<accession>A0A934WPR8</accession>
<evidence type="ECO:0000313" key="2">
    <source>
        <dbReference type="EMBL" id="MBK6008673.1"/>
    </source>
</evidence>
<dbReference type="SUPFAM" id="SSF46785">
    <property type="entry name" value="Winged helix' DNA-binding domain"/>
    <property type="match status" value="1"/>
</dbReference>
<dbReference type="EMBL" id="JAEPWM010000011">
    <property type="protein sequence ID" value="MBK6008673.1"/>
    <property type="molecule type" value="Genomic_DNA"/>
</dbReference>
<sequence>MTSGAITGVIDRLEAGGYVRRESDASDRRKTVLVPRMDRVEQLAQLYAPIQEAMTKLWSTYSLDQLRLLADFVRKSSDATADAMQAIRAIGRLPDPSKLGGDGKDPQK</sequence>
<dbReference type="Pfam" id="PF01047">
    <property type="entry name" value="MarR"/>
    <property type="match status" value="1"/>
</dbReference>
<dbReference type="InterPro" id="IPR036390">
    <property type="entry name" value="WH_DNA-bd_sf"/>
</dbReference>
<dbReference type="Gene3D" id="1.10.10.10">
    <property type="entry name" value="Winged helix-like DNA-binding domain superfamily/Winged helix DNA-binding domain"/>
    <property type="match status" value="1"/>
</dbReference>
<reference evidence="2" key="2">
    <citation type="submission" date="2021-01" db="EMBL/GenBank/DDBJ databases">
        <authorList>
            <person name="Kang M."/>
        </authorList>
    </citation>
    <scope>NUCLEOTIDE SEQUENCE</scope>
    <source>
        <strain evidence="2">KACC 17527</strain>
    </source>
</reference>
<dbReference type="Proteomes" id="UP000630528">
    <property type="component" value="Unassembled WGS sequence"/>
</dbReference>
<dbReference type="InterPro" id="IPR000835">
    <property type="entry name" value="HTH_MarR-typ"/>
</dbReference>
<keyword evidence="3" id="KW-1185">Reference proteome</keyword>
<evidence type="ECO:0000313" key="3">
    <source>
        <dbReference type="Proteomes" id="UP000630528"/>
    </source>
</evidence>
<evidence type="ECO:0000259" key="1">
    <source>
        <dbReference type="PROSITE" id="PS50995"/>
    </source>
</evidence>
<gene>
    <name evidence="2" type="ORF">JJB11_21440</name>
</gene>
<dbReference type="RefSeq" id="WP_201176396.1">
    <property type="nucleotide sequence ID" value="NZ_JAEPWM010000011.1"/>
</dbReference>
<dbReference type="GO" id="GO:0003700">
    <property type="term" value="F:DNA-binding transcription factor activity"/>
    <property type="evidence" value="ECO:0007669"/>
    <property type="project" value="InterPro"/>
</dbReference>
<protein>
    <submittedName>
        <fullName evidence="2">MarR family transcriptional regulator</fullName>
    </submittedName>
</protein>
<comment type="caution">
    <text evidence="2">The sequence shown here is derived from an EMBL/GenBank/DDBJ whole genome shotgun (WGS) entry which is preliminary data.</text>
</comment>
<dbReference type="PROSITE" id="PS50995">
    <property type="entry name" value="HTH_MARR_2"/>
    <property type="match status" value="1"/>
</dbReference>